<keyword evidence="4 8" id="KW-0808">Transferase</keyword>
<dbReference type="GO" id="GO:0042371">
    <property type="term" value="P:vitamin K biosynthetic process"/>
    <property type="evidence" value="ECO:0007669"/>
    <property type="project" value="TreeGrafter"/>
</dbReference>
<dbReference type="UniPathway" id="UPA00079">
    <property type="reaction ID" value="UER00168"/>
</dbReference>
<dbReference type="Proteomes" id="UP000001822">
    <property type="component" value="Chromosome"/>
</dbReference>
<comment type="similarity">
    <text evidence="8">Belongs to the MenA family. Type 1 subfamily.</text>
</comment>
<name>A0A6N4SMY7_CYTH3</name>
<dbReference type="Gene3D" id="1.10.357.140">
    <property type="entry name" value="UbiA prenyltransferase"/>
    <property type="match status" value="1"/>
</dbReference>
<feature type="transmembrane region" description="Helical" evidence="8">
    <location>
        <begin position="92"/>
        <end position="110"/>
    </location>
</feature>
<comment type="catalytic activity">
    <reaction evidence="8">
        <text>an all-trans-polyprenyl diphosphate + 1,4-dihydroxy-2-naphthoate + H(+) = a 2-demethylmenaquinol + CO2 + diphosphate</text>
        <dbReference type="Rhea" id="RHEA:26478"/>
        <dbReference type="Rhea" id="RHEA-COMP:9563"/>
        <dbReference type="Rhea" id="RHEA-COMP:9564"/>
        <dbReference type="ChEBI" id="CHEBI:11173"/>
        <dbReference type="ChEBI" id="CHEBI:15378"/>
        <dbReference type="ChEBI" id="CHEBI:16526"/>
        <dbReference type="ChEBI" id="CHEBI:33019"/>
        <dbReference type="ChEBI" id="CHEBI:55437"/>
        <dbReference type="ChEBI" id="CHEBI:58914"/>
        <dbReference type="EC" id="2.5.1.74"/>
    </reaction>
</comment>
<keyword evidence="8" id="KW-0997">Cell inner membrane</keyword>
<dbReference type="RefSeq" id="WP_011583732.1">
    <property type="nucleotide sequence ID" value="NC_008255.1"/>
</dbReference>
<dbReference type="GO" id="GO:0005886">
    <property type="term" value="C:plasma membrane"/>
    <property type="evidence" value="ECO:0007669"/>
    <property type="project" value="UniProtKB-SubCell"/>
</dbReference>
<feature type="transmembrane region" description="Helical" evidence="8">
    <location>
        <begin position="248"/>
        <end position="268"/>
    </location>
</feature>
<dbReference type="KEGG" id="chu:CHU_0326"/>
<feature type="transmembrane region" description="Helical" evidence="8">
    <location>
        <begin position="36"/>
        <end position="55"/>
    </location>
</feature>
<keyword evidence="5 8" id="KW-0812">Transmembrane</keyword>
<keyword evidence="7 8" id="KW-0472">Membrane</keyword>
<keyword evidence="2 8" id="KW-0474">Menaquinone biosynthesis</keyword>
<sequence>MAAVTHWIKAFRLRTLPLALSSIGMAGFLAFDHKHFNTPVFVLCVLTTLFLQILSNLANDYGDFMNGADGEHRVGPARAVQSGAISIKEMKIAIVLFAACSFIAGVSLLYQVKDLLSVNMLSAFLLVGILSIAAAVTYTSGKKPYGYAGLGDISVFIFFGLVAVCGTYFLQAGEINSDVFLPAISCGLLSTAVLNVNNLRDIESDALAGKRSIPVRIGPVKGRFYHLFLIAAAWVCASIYVFNHFTSVFNVLYLATLPLFIWHLVLVFKTKEPRLLDPYLKQLALSTLLFVITYGIGISYF</sequence>
<dbReference type="AlphaFoldDB" id="A0A6N4SMY7"/>
<evidence type="ECO:0000313" key="10">
    <source>
        <dbReference type="EMBL" id="ABG57616.1"/>
    </source>
</evidence>
<dbReference type="InterPro" id="IPR004657">
    <property type="entry name" value="MenA"/>
</dbReference>
<accession>A0A6N4SMY7</accession>
<keyword evidence="3 8" id="KW-1003">Cell membrane</keyword>
<evidence type="ECO:0000256" key="9">
    <source>
        <dbReference type="NCBIfam" id="TIGR00751"/>
    </source>
</evidence>
<reference evidence="10 11" key="1">
    <citation type="journal article" date="2007" name="Appl. Environ. Microbiol.">
        <title>Genome sequence of the cellulolytic gliding bacterium Cytophaga hutchinsonii.</title>
        <authorList>
            <person name="Xie G."/>
            <person name="Bruce D.C."/>
            <person name="Challacombe J.F."/>
            <person name="Chertkov O."/>
            <person name="Detter J.C."/>
            <person name="Gilna P."/>
            <person name="Han C.S."/>
            <person name="Lucas S."/>
            <person name="Misra M."/>
            <person name="Myers G.L."/>
            <person name="Richardson P."/>
            <person name="Tapia R."/>
            <person name="Thayer N."/>
            <person name="Thompson L.S."/>
            <person name="Brettin T.S."/>
            <person name="Henrissat B."/>
            <person name="Wilson D.B."/>
            <person name="McBride M.J."/>
        </authorList>
    </citation>
    <scope>NUCLEOTIDE SEQUENCE [LARGE SCALE GENOMIC DNA]</scope>
    <source>
        <strain evidence="11">ATCC 33406 / DSM 1761 / CIP 103989 / NBRC 15051 / NCIMB 9469 / D465</strain>
    </source>
</reference>
<feature type="transmembrane region" description="Helical" evidence="8">
    <location>
        <begin position="150"/>
        <end position="173"/>
    </location>
</feature>
<evidence type="ECO:0000313" key="11">
    <source>
        <dbReference type="Proteomes" id="UP000001822"/>
    </source>
</evidence>
<organism evidence="10 11">
    <name type="scientific">Cytophaga hutchinsonii (strain ATCC 33406 / DSM 1761 / CIP 103989 / NBRC 15051 / NCIMB 9469 / D465)</name>
    <dbReference type="NCBI Taxonomy" id="269798"/>
    <lineage>
        <taxon>Bacteria</taxon>
        <taxon>Pseudomonadati</taxon>
        <taxon>Bacteroidota</taxon>
        <taxon>Cytophagia</taxon>
        <taxon>Cytophagales</taxon>
        <taxon>Cytophagaceae</taxon>
        <taxon>Cytophaga</taxon>
    </lineage>
</organism>
<dbReference type="PANTHER" id="PTHR13929:SF0">
    <property type="entry name" value="UBIA PRENYLTRANSFERASE DOMAIN-CONTAINING PROTEIN 1"/>
    <property type="match status" value="1"/>
</dbReference>
<comment type="subcellular location">
    <subcellularLocation>
        <location evidence="8">Cell inner membrane</location>
        <topology evidence="8">Multi-pass membrane protein</topology>
    </subcellularLocation>
    <subcellularLocation>
        <location evidence="1">Membrane</location>
        <topology evidence="1">Multi-pass membrane protein</topology>
    </subcellularLocation>
</comment>
<feature type="transmembrane region" description="Helical" evidence="8">
    <location>
        <begin position="280"/>
        <end position="300"/>
    </location>
</feature>
<dbReference type="Pfam" id="PF01040">
    <property type="entry name" value="UbiA"/>
    <property type="match status" value="1"/>
</dbReference>
<evidence type="ECO:0000256" key="8">
    <source>
        <dbReference type="HAMAP-Rule" id="MF_01937"/>
    </source>
</evidence>
<dbReference type="InterPro" id="IPR026046">
    <property type="entry name" value="UBIAD1"/>
</dbReference>
<dbReference type="InterPro" id="IPR044878">
    <property type="entry name" value="UbiA_sf"/>
</dbReference>
<gene>
    <name evidence="8 10" type="primary">menA</name>
    <name evidence="10" type="ordered locus">CHU_0326</name>
</gene>
<evidence type="ECO:0000256" key="2">
    <source>
        <dbReference type="ARBA" id="ARBA00022428"/>
    </source>
</evidence>
<dbReference type="PANTHER" id="PTHR13929">
    <property type="entry name" value="1,4-DIHYDROXY-2-NAPHTHOATE OCTAPRENYLTRANSFERASE"/>
    <property type="match status" value="1"/>
</dbReference>
<dbReference type="InterPro" id="IPR000537">
    <property type="entry name" value="UbiA_prenyltransferase"/>
</dbReference>
<dbReference type="Gene3D" id="1.20.120.1780">
    <property type="entry name" value="UbiA prenyltransferase"/>
    <property type="match status" value="1"/>
</dbReference>
<evidence type="ECO:0000256" key="4">
    <source>
        <dbReference type="ARBA" id="ARBA00022679"/>
    </source>
</evidence>
<comment type="function">
    <text evidence="8">Conversion of 1,4-dihydroxy-2-naphthoate (DHNA) to demethylmenaquinone (DMK).</text>
</comment>
<comment type="pathway">
    <text evidence="8">Quinol/quinone metabolism; menaquinone biosynthesis; menaquinol from 1,4-dihydroxy-2-naphthoate: step 1/2.</text>
</comment>
<dbReference type="PIRSF" id="PIRSF005355">
    <property type="entry name" value="UBIAD1"/>
    <property type="match status" value="1"/>
</dbReference>
<dbReference type="EMBL" id="CP000383">
    <property type="protein sequence ID" value="ABG57616.1"/>
    <property type="molecule type" value="Genomic_DNA"/>
</dbReference>
<evidence type="ECO:0000256" key="3">
    <source>
        <dbReference type="ARBA" id="ARBA00022475"/>
    </source>
</evidence>
<proteinExistence type="inferred from homology"/>
<protein>
    <recommendedName>
        <fullName evidence="8 9">1,4-dihydroxy-2-naphthoate octaprenyltransferase</fullName>
        <shortName evidence="8">DHNA-octaprenyltransferase</shortName>
        <ecNumber evidence="8 9">2.5.1.74</ecNumber>
    </recommendedName>
</protein>
<dbReference type="EC" id="2.5.1.74" evidence="8 9"/>
<feature type="transmembrane region" description="Helical" evidence="8">
    <location>
        <begin position="12"/>
        <end position="30"/>
    </location>
</feature>
<evidence type="ECO:0000256" key="6">
    <source>
        <dbReference type="ARBA" id="ARBA00022989"/>
    </source>
</evidence>
<dbReference type="CDD" id="cd13962">
    <property type="entry name" value="PT_UbiA_UBIAD1"/>
    <property type="match status" value="1"/>
</dbReference>
<dbReference type="GO" id="GO:0009234">
    <property type="term" value="P:menaquinone biosynthetic process"/>
    <property type="evidence" value="ECO:0007669"/>
    <property type="project" value="UniProtKB-UniRule"/>
</dbReference>
<dbReference type="GO" id="GO:0046428">
    <property type="term" value="F:1,4-dihydroxy-2-naphthoate polyprenyltransferase activity"/>
    <property type="evidence" value="ECO:0007669"/>
    <property type="project" value="UniProtKB-UniRule"/>
</dbReference>
<dbReference type="OrthoDB" id="9767568at2"/>
<dbReference type="NCBIfam" id="TIGR00751">
    <property type="entry name" value="menA"/>
    <property type="match status" value="1"/>
</dbReference>
<feature type="transmembrane region" description="Helical" evidence="8">
    <location>
        <begin position="224"/>
        <end position="242"/>
    </location>
</feature>
<dbReference type="NCBIfam" id="NF004750">
    <property type="entry name" value="PRK06080.1-2"/>
    <property type="match status" value="1"/>
</dbReference>
<evidence type="ECO:0000256" key="1">
    <source>
        <dbReference type="ARBA" id="ARBA00004141"/>
    </source>
</evidence>
<dbReference type="HAMAP" id="MF_01937">
    <property type="entry name" value="MenA_1"/>
    <property type="match status" value="1"/>
</dbReference>
<evidence type="ECO:0000256" key="7">
    <source>
        <dbReference type="ARBA" id="ARBA00023136"/>
    </source>
</evidence>
<keyword evidence="6 8" id="KW-1133">Transmembrane helix</keyword>
<keyword evidence="11" id="KW-1185">Reference proteome</keyword>
<evidence type="ECO:0000256" key="5">
    <source>
        <dbReference type="ARBA" id="ARBA00022692"/>
    </source>
</evidence>
<feature type="transmembrane region" description="Helical" evidence="8">
    <location>
        <begin position="116"/>
        <end position="138"/>
    </location>
</feature>